<name>A0ABS1FDP9_9PROT</name>
<evidence type="ECO:0000313" key="2">
    <source>
        <dbReference type="Proteomes" id="UP000652760"/>
    </source>
</evidence>
<reference evidence="2" key="1">
    <citation type="submission" date="2021-01" db="EMBL/GenBank/DDBJ databases">
        <title>Genome public.</title>
        <authorList>
            <person name="Liu C."/>
            <person name="Sun Q."/>
        </authorList>
    </citation>
    <scope>NUCLEOTIDE SEQUENCE [LARGE SCALE GENOMIC DNA]</scope>
    <source>
        <strain evidence="2">YIM B02556</strain>
    </source>
</reference>
<keyword evidence="2" id="KW-1185">Reference proteome</keyword>
<protein>
    <submittedName>
        <fullName evidence="1">Uncharacterized protein</fullName>
    </submittedName>
</protein>
<accession>A0ABS1FDP9</accession>
<evidence type="ECO:0000313" key="1">
    <source>
        <dbReference type="EMBL" id="MBK1841556.1"/>
    </source>
</evidence>
<proteinExistence type="predicted"/>
<comment type="caution">
    <text evidence="1">The sequence shown here is derived from an EMBL/GenBank/DDBJ whole genome shotgun (WGS) entry which is preliminary data.</text>
</comment>
<organism evidence="1 2">
    <name type="scientific">Azospirillum endophyticum</name>
    <dbReference type="NCBI Taxonomy" id="2800326"/>
    <lineage>
        <taxon>Bacteria</taxon>
        <taxon>Pseudomonadati</taxon>
        <taxon>Pseudomonadota</taxon>
        <taxon>Alphaproteobacteria</taxon>
        <taxon>Rhodospirillales</taxon>
        <taxon>Azospirillaceae</taxon>
        <taxon>Azospirillum</taxon>
    </lineage>
</organism>
<dbReference type="RefSeq" id="WP_200198199.1">
    <property type="nucleotide sequence ID" value="NZ_JAENHM010000073.1"/>
</dbReference>
<gene>
    <name evidence="1" type="ORF">JHL17_29560</name>
</gene>
<dbReference type="Proteomes" id="UP000652760">
    <property type="component" value="Unassembled WGS sequence"/>
</dbReference>
<dbReference type="EMBL" id="JAENHM010000073">
    <property type="protein sequence ID" value="MBK1841556.1"/>
    <property type="molecule type" value="Genomic_DNA"/>
</dbReference>
<sequence>MLIDTTDPIRDAFETIRATDVISDAKKHVLYRGLEMLRRQHCPETQRPTDTCEDCLSHRRCLTAVVDLLGS</sequence>